<dbReference type="VEuPathDB" id="FungiDB:SI65_02256"/>
<dbReference type="OrthoDB" id="5083627at2759"/>
<gene>
    <name evidence="1" type="ORF">SI65_02256</name>
</gene>
<proteinExistence type="predicted"/>
<accession>A0A1E3BKA1</accession>
<comment type="caution">
    <text evidence="1">The sequence shown here is derived from an EMBL/GenBank/DDBJ whole genome shotgun (WGS) entry which is preliminary data.</text>
</comment>
<evidence type="ECO:0000313" key="1">
    <source>
        <dbReference type="EMBL" id="ODM21413.1"/>
    </source>
</evidence>
<name>A0A1E3BKA1_ASPCR</name>
<reference evidence="1 2" key="1">
    <citation type="journal article" date="2016" name="BMC Genomics">
        <title>Comparative genomic and transcriptomic analyses of the Fuzhuan brick tea-fermentation fungus Aspergillus cristatus.</title>
        <authorList>
            <person name="Ge Y."/>
            <person name="Wang Y."/>
            <person name="Liu Y."/>
            <person name="Tan Y."/>
            <person name="Ren X."/>
            <person name="Zhang X."/>
            <person name="Hyde K.D."/>
            <person name="Liu Y."/>
            <person name="Liu Z."/>
        </authorList>
    </citation>
    <scope>NUCLEOTIDE SEQUENCE [LARGE SCALE GENOMIC DNA]</scope>
    <source>
        <strain evidence="1 2">GZAAS20.1005</strain>
    </source>
</reference>
<dbReference type="EMBL" id="JXNT01000002">
    <property type="protein sequence ID" value="ODM21413.1"/>
    <property type="molecule type" value="Genomic_DNA"/>
</dbReference>
<protein>
    <submittedName>
        <fullName evidence="1">Uncharacterized protein</fullName>
    </submittedName>
</protein>
<sequence length="521" mass="57527">MAEQLDFSGLLEEMKVNELLKTRSQDLTSILNTGRLQTSYVDPVTDDPVDVFFDLKLNHPLLRFEDEHANVTLTFDIQEGYWEAGKSGKKKPIPKGTVLCLSTNLVSVSGTVDSSQSKSEFAGQEDKTAPPNYTVILNPDEKSISQGVCISFKKASAELTGTTEEAKKIAKTLQSLIKGALEQYFSDAAEFKYFIAGVSNQYNPGSVSHPLRPRSFCFTTVQGKEKGDIKAALSMWISVEGGPNGGTMPTGNTSVSFHPRERDLIPIASGTTSSLIVSNDLLVNQFLKPNLAKGFDNVEDVTPPDQAGLKFTGKMKASNVDIPMLDEYKRGPSNNPWVQRRKMDGIKFSPSDPVTTIDFSGEINAKSNKVKYTREKQQAKWITEDYDGGEDAQYRSGTTKIDFVWTAKGSWEDKSNASQPNLLGFDWIGDVNWTLNMSEEDRSGLEKFLNIPPNETPEHFKSMKVPGPNVSLKMESLDYFLTTNLLYPGKHIFKGDDPAVESTAKGLALPRDLILTGEIKT</sequence>
<keyword evidence="2" id="KW-1185">Reference proteome</keyword>
<dbReference type="AlphaFoldDB" id="A0A1E3BKA1"/>
<evidence type="ECO:0000313" key="2">
    <source>
        <dbReference type="Proteomes" id="UP000094569"/>
    </source>
</evidence>
<organism evidence="1 2">
    <name type="scientific">Aspergillus cristatus</name>
    <name type="common">Chinese Fuzhuan brick tea-fermentation fungus</name>
    <name type="synonym">Eurotium cristatum</name>
    <dbReference type="NCBI Taxonomy" id="573508"/>
    <lineage>
        <taxon>Eukaryota</taxon>
        <taxon>Fungi</taxon>
        <taxon>Dikarya</taxon>
        <taxon>Ascomycota</taxon>
        <taxon>Pezizomycotina</taxon>
        <taxon>Eurotiomycetes</taxon>
        <taxon>Eurotiomycetidae</taxon>
        <taxon>Eurotiales</taxon>
        <taxon>Aspergillaceae</taxon>
        <taxon>Aspergillus</taxon>
        <taxon>Aspergillus subgen. Aspergillus</taxon>
    </lineage>
</organism>
<dbReference type="Proteomes" id="UP000094569">
    <property type="component" value="Unassembled WGS sequence"/>
</dbReference>